<keyword evidence="2" id="KW-1185">Reference proteome</keyword>
<dbReference type="AlphaFoldDB" id="A0A1V4ITW4"/>
<accession>A0A1V4ITW4</accession>
<dbReference type="Proteomes" id="UP000190080">
    <property type="component" value="Unassembled WGS sequence"/>
</dbReference>
<gene>
    <name evidence="1" type="ORF">CLORY_12970</name>
</gene>
<dbReference type="STRING" id="1450648.CLORY_12970"/>
<dbReference type="EMBL" id="MZGV01000010">
    <property type="protein sequence ID" value="OPJ63214.1"/>
    <property type="molecule type" value="Genomic_DNA"/>
</dbReference>
<sequence length="132" mass="14864">MLPITILGLINIALFYKAYSINEESKQYISAAISQNVASNHEIEKSKLPSKNIDAFNIYKYIVSNCDKAAAIDNLECKQNIAEVQIKFVSIRKCVEFLKKFNNSAGYQIDTVEPVEADGKGNRFKLIIRGKE</sequence>
<name>A0A1V4ITW4_9CLOT</name>
<evidence type="ECO:0000313" key="1">
    <source>
        <dbReference type="EMBL" id="OPJ63214.1"/>
    </source>
</evidence>
<protein>
    <submittedName>
        <fullName evidence="1">Uncharacterized protein</fullName>
    </submittedName>
</protein>
<proteinExistence type="predicted"/>
<reference evidence="1 2" key="1">
    <citation type="submission" date="2017-03" db="EMBL/GenBank/DDBJ databases">
        <title>Genome sequence of Clostridium oryzae DSM 28571.</title>
        <authorList>
            <person name="Poehlein A."/>
            <person name="Daniel R."/>
        </authorList>
    </citation>
    <scope>NUCLEOTIDE SEQUENCE [LARGE SCALE GENOMIC DNA]</scope>
    <source>
        <strain evidence="1 2">DSM 28571</strain>
    </source>
</reference>
<evidence type="ECO:0000313" key="2">
    <source>
        <dbReference type="Proteomes" id="UP000190080"/>
    </source>
</evidence>
<organism evidence="1 2">
    <name type="scientific">Clostridium oryzae</name>
    <dbReference type="NCBI Taxonomy" id="1450648"/>
    <lineage>
        <taxon>Bacteria</taxon>
        <taxon>Bacillati</taxon>
        <taxon>Bacillota</taxon>
        <taxon>Clostridia</taxon>
        <taxon>Eubacteriales</taxon>
        <taxon>Clostridiaceae</taxon>
        <taxon>Clostridium</taxon>
    </lineage>
</organism>
<comment type="caution">
    <text evidence="1">The sequence shown here is derived from an EMBL/GenBank/DDBJ whole genome shotgun (WGS) entry which is preliminary data.</text>
</comment>